<dbReference type="PANTHER" id="PTHR33164">
    <property type="entry name" value="TRANSCRIPTIONAL REGULATOR, MARR FAMILY"/>
    <property type="match status" value="1"/>
</dbReference>
<evidence type="ECO:0000256" key="3">
    <source>
        <dbReference type="ARBA" id="ARBA00023163"/>
    </source>
</evidence>
<dbReference type="Pfam" id="PF22381">
    <property type="entry name" value="Staph_reg_Sar_Rot"/>
    <property type="match status" value="1"/>
</dbReference>
<dbReference type="EMBL" id="JADCKA010000004">
    <property type="protein sequence ID" value="MBE5035316.1"/>
    <property type="molecule type" value="Genomic_DNA"/>
</dbReference>
<keyword evidence="2" id="KW-0238">DNA-binding</keyword>
<dbReference type="SMART" id="SM00347">
    <property type="entry name" value="HTH_MARR"/>
    <property type="match status" value="1"/>
</dbReference>
<dbReference type="InterPro" id="IPR055166">
    <property type="entry name" value="Transc_reg_Sar_Rot_HTH"/>
</dbReference>
<accession>A0ABR9QWQ1</accession>
<keyword evidence="6" id="KW-1185">Reference proteome</keyword>
<feature type="domain" description="HTH marR-type" evidence="4">
    <location>
        <begin position="1"/>
        <end position="143"/>
    </location>
</feature>
<dbReference type="Gene3D" id="1.10.10.10">
    <property type="entry name" value="Winged helix-like DNA-binding domain superfamily/Winged helix DNA-binding domain"/>
    <property type="match status" value="1"/>
</dbReference>
<dbReference type="InterPro" id="IPR036388">
    <property type="entry name" value="WH-like_DNA-bd_sf"/>
</dbReference>
<dbReference type="RefSeq" id="WP_226384986.1">
    <property type="nucleotide sequence ID" value="NZ_JADCKA010000004.1"/>
</dbReference>
<proteinExistence type="predicted"/>
<dbReference type="PRINTS" id="PR00598">
    <property type="entry name" value="HTHMARR"/>
</dbReference>
<dbReference type="SUPFAM" id="SSF46785">
    <property type="entry name" value="Winged helix' DNA-binding domain"/>
    <property type="match status" value="1"/>
</dbReference>
<protein>
    <submittedName>
        <fullName evidence="5">MarR family transcriptional regulator</fullName>
    </submittedName>
</protein>
<evidence type="ECO:0000313" key="6">
    <source>
        <dbReference type="Proteomes" id="UP001516588"/>
    </source>
</evidence>
<keyword evidence="1" id="KW-0805">Transcription regulation</keyword>
<dbReference type="PROSITE" id="PS50995">
    <property type="entry name" value="HTH_MARR_2"/>
    <property type="match status" value="1"/>
</dbReference>
<dbReference type="InterPro" id="IPR000835">
    <property type="entry name" value="HTH_MarR-typ"/>
</dbReference>
<evidence type="ECO:0000259" key="4">
    <source>
        <dbReference type="PROSITE" id="PS50995"/>
    </source>
</evidence>
<dbReference type="PANTHER" id="PTHR33164:SF92">
    <property type="entry name" value="MARR-FAMILY TRANSCRIPTIONAL REGULATOR"/>
    <property type="match status" value="1"/>
</dbReference>
<gene>
    <name evidence="5" type="ORF">INF20_03355</name>
</gene>
<reference evidence="5 6" key="1">
    <citation type="submission" date="2020-10" db="EMBL/GenBank/DDBJ databases">
        <title>ChiBAC.</title>
        <authorList>
            <person name="Zenner C."/>
            <person name="Hitch T.C.A."/>
            <person name="Clavel T."/>
        </authorList>
    </citation>
    <scope>NUCLEOTIDE SEQUENCE [LARGE SCALE GENOMIC DNA]</scope>
    <source>
        <strain evidence="5 6">DSM 108706</strain>
    </source>
</reference>
<evidence type="ECO:0000313" key="5">
    <source>
        <dbReference type="EMBL" id="MBE5035316.1"/>
    </source>
</evidence>
<organism evidence="5 6">
    <name type="scientific">Gallibacter intestinalis</name>
    <dbReference type="NCBI Taxonomy" id="2779356"/>
    <lineage>
        <taxon>Bacteria</taxon>
        <taxon>Bacillati</taxon>
        <taxon>Bacillota</taxon>
        <taxon>Clostridia</taxon>
        <taxon>Eubacteriales</taxon>
        <taxon>Eubacteriaceae</taxon>
        <taxon>Gallibacter</taxon>
    </lineage>
</organism>
<dbReference type="InterPro" id="IPR036390">
    <property type="entry name" value="WH_DNA-bd_sf"/>
</dbReference>
<evidence type="ECO:0000256" key="2">
    <source>
        <dbReference type="ARBA" id="ARBA00023125"/>
    </source>
</evidence>
<evidence type="ECO:0000256" key="1">
    <source>
        <dbReference type="ARBA" id="ARBA00023015"/>
    </source>
</evidence>
<sequence length="165" mass="19059">MDRYARRLNELLVDVYDKINRMEEQTVYGGDNHIDLTIGELHMLETIAKKKDEGCSISFIAKDQRITLPSVTVAVNKLVKKGYVEKKRAAHDGRQVLVKLTRQGRKINAGHQYFHENMVRNFTKELDEHEKEVLFTSIDKLNQYLQRKIEAAESKSNDIKTGGKL</sequence>
<keyword evidence="3" id="KW-0804">Transcription</keyword>
<dbReference type="InterPro" id="IPR039422">
    <property type="entry name" value="MarR/SlyA-like"/>
</dbReference>
<name>A0ABR9QWQ1_9FIRM</name>
<comment type="caution">
    <text evidence="5">The sequence shown here is derived from an EMBL/GenBank/DDBJ whole genome shotgun (WGS) entry which is preliminary data.</text>
</comment>
<dbReference type="Proteomes" id="UP001516588">
    <property type="component" value="Unassembled WGS sequence"/>
</dbReference>